<name>A0A916ZEB0_9BACL</name>
<protein>
    <recommendedName>
        <fullName evidence="3">Aldo/keto reductase</fullName>
    </recommendedName>
</protein>
<evidence type="ECO:0008006" key="3">
    <source>
        <dbReference type="Google" id="ProtNLM"/>
    </source>
</evidence>
<dbReference type="InterPro" id="IPR036812">
    <property type="entry name" value="NAD(P)_OxRdtase_dom_sf"/>
</dbReference>
<accession>A0A916ZEB0</accession>
<sequence length="52" mass="5301">MKYNLLGNTGVLVSEIGLGTMTFGGGEKWGVFGGLGEKEAGILVDQALDAGE</sequence>
<reference evidence="1" key="1">
    <citation type="journal article" date="2014" name="Int. J. Syst. Evol. Microbiol.">
        <title>Complete genome sequence of Corynebacterium casei LMG S-19264T (=DSM 44701T), isolated from a smear-ripened cheese.</title>
        <authorList>
            <consortium name="US DOE Joint Genome Institute (JGI-PGF)"/>
            <person name="Walter F."/>
            <person name="Albersmeier A."/>
            <person name="Kalinowski J."/>
            <person name="Ruckert C."/>
        </authorList>
    </citation>
    <scope>NUCLEOTIDE SEQUENCE</scope>
    <source>
        <strain evidence="1">CGMCC 1.15178</strain>
    </source>
</reference>
<dbReference type="EMBL" id="BMHP01000005">
    <property type="protein sequence ID" value="GGD91562.1"/>
    <property type="molecule type" value="Genomic_DNA"/>
</dbReference>
<dbReference type="AlphaFoldDB" id="A0A916ZEB0"/>
<gene>
    <name evidence="1" type="ORF">GCM10010911_57860</name>
</gene>
<organism evidence="1 2">
    <name type="scientific">Paenibacillus nasutitermitis</name>
    <dbReference type="NCBI Taxonomy" id="1652958"/>
    <lineage>
        <taxon>Bacteria</taxon>
        <taxon>Bacillati</taxon>
        <taxon>Bacillota</taxon>
        <taxon>Bacilli</taxon>
        <taxon>Bacillales</taxon>
        <taxon>Paenibacillaceae</taxon>
        <taxon>Paenibacillus</taxon>
    </lineage>
</organism>
<keyword evidence="2" id="KW-1185">Reference proteome</keyword>
<dbReference type="SUPFAM" id="SSF51430">
    <property type="entry name" value="NAD(P)-linked oxidoreductase"/>
    <property type="match status" value="1"/>
</dbReference>
<dbReference type="Proteomes" id="UP000612456">
    <property type="component" value="Unassembled WGS sequence"/>
</dbReference>
<dbReference type="RefSeq" id="WP_188997544.1">
    <property type="nucleotide sequence ID" value="NZ_BMHP01000005.1"/>
</dbReference>
<evidence type="ECO:0000313" key="1">
    <source>
        <dbReference type="EMBL" id="GGD91562.1"/>
    </source>
</evidence>
<comment type="caution">
    <text evidence="1">The sequence shown here is derived from an EMBL/GenBank/DDBJ whole genome shotgun (WGS) entry which is preliminary data.</text>
</comment>
<proteinExistence type="predicted"/>
<dbReference type="Gene3D" id="3.20.20.100">
    <property type="entry name" value="NADP-dependent oxidoreductase domain"/>
    <property type="match status" value="1"/>
</dbReference>
<evidence type="ECO:0000313" key="2">
    <source>
        <dbReference type="Proteomes" id="UP000612456"/>
    </source>
</evidence>
<reference evidence="1" key="2">
    <citation type="submission" date="2020-09" db="EMBL/GenBank/DDBJ databases">
        <authorList>
            <person name="Sun Q."/>
            <person name="Zhou Y."/>
        </authorList>
    </citation>
    <scope>NUCLEOTIDE SEQUENCE</scope>
    <source>
        <strain evidence="1">CGMCC 1.15178</strain>
    </source>
</reference>